<dbReference type="PROSITE" id="PS01075">
    <property type="entry name" value="ACETATE_KINASE_1"/>
    <property type="match status" value="1"/>
</dbReference>
<keyword evidence="5 6" id="KW-0067">ATP-binding</keyword>
<dbReference type="PROSITE" id="PS01076">
    <property type="entry name" value="ACETATE_KINASE_2"/>
    <property type="match status" value="1"/>
</dbReference>
<evidence type="ECO:0000313" key="9">
    <source>
        <dbReference type="Proteomes" id="UP001183202"/>
    </source>
</evidence>
<name>A0ABU2NB11_9PSEU</name>
<dbReference type="SUPFAM" id="SSF53067">
    <property type="entry name" value="Actin-like ATPase domain"/>
    <property type="match status" value="2"/>
</dbReference>
<feature type="binding site" evidence="6">
    <location>
        <position position="8"/>
    </location>
    <ligand>
        <name>Mg(2+)</name>
        <dbReference type="ChEBI" id="CHEBI:18420"/>
    </ligand>
</feature>
<dbReference type="CDD" id="cd24010">
    <property type="entry name" value="ASKHA_NBD_AcK_PK"/>
    <property type="match status" value="1"/>
</dbReference>
<dbReference type="GO" id="GO:0008776">
    <property type="term" value="F:acetate kinase activity"/>
    <property type="evidence" value="ECO:0007669"/>
    <property type="project" value="UniProtKB-EC"/>
</dbReference>
<dbReference type="Pfam" id="PF00871">
    <property type="entry name" value="Acetate_kinase"/>
    <property type="match status" value="1"/>
</dbReference>
<dbReference type="PANTHER" id="PTHR21060:SF15">
    <property type="entry name" value="ACETATE KINASE-RELATED"/>
    <property type="match status" value="1"/>
</dbReference>
<dbReference type="InterPro" id="IPR043129">
    <property type="entry name" value="ATPase_NBD"/>
</dbReference>
<keyword evidence="6" id="KW-0460">Magnesium</keyword>
<comment type="function">
    <text evidence="6">Catalyzes the formation of acetyl phosphate from acetate and ATP. Can also catalyze the reverse reaction.</text>
</comment>
<feature type="active site" description="Proton donor/acceptor" evidence="6">
    <location>
        <position position="145"/>
    </location>
</feature>
<keyword evidence="3 6" id="KW-0547">Nucleotide-binding</keyword>
<comment type="catalytic activity">
    <reaction evidence="6">
        <text>acetate + ATP = acetyl phosphate + ADP</text>
        <dbReference type="Rhea" id="RHEA:11352"/>
        <dbReference type="ChEBI" id="CHEBI:22191"/>
        <dbReference type="ChEBI" id="CHEBI:30089"/>
        <dbReference type="ChEBI" id="CHEBI:30616"/>
        <dbReference type="ChEBI" id="CHEBI:456216"/>
        <dbReference type="EC" id="2.7.2.1"/>
    </reaction>
</comment>
<keyword evidence="9" id="KW-1185">Reference proteome</keyword>
<dbReference type="InterPro" id="IPR000890">
    <property type="entry name" value="Aliphatic_acid_kin_short-chain"/>
</dbReference>
<dbReference type="PIRSF" id="PIRSF000722">
    <property type="entry name" value="Acetate_prop_kin"/>
    <property type="match status" value="1"/>
</dbReference>
<feature type="binding site" evidence="6">
    <location>
        <begin position="327"/>
        <end position="331"/>
    </location>
    <ligand>
        <name>ATP</name>
        <dbReference type="ChEBI" id="CHEBI:30616"/>
    </ligand>
</feature>
<comment type="cofactor">
    <cofactor evidence="6">
        <name>Mg(2+)</name>
        <dbReference type="ChEBI" id="CHEBI:18420"/>
    </cofactor>
    <cofactor evidence="6">
        <name>Mn(2+)</name>
        <dbReference type="ChEBI" id="CHEBI:29035"/>
    </cofactor>
    <text evidence="6">Mg(2+). Can also accept Mn(2+).</text>
</comment>
<keyword evidence="4 6" id="KW-0418">Kinase</keyword>
<feature type="site" description="Transition state stabilizer" evidence="6">
    <location>
        <position position="238"/>
    </location>
</feature>
<evidence type="ECO:0000256" key="7">
    <source>
        <dbReference type="RuleBase" id="RU003835"/>
    </source>
</evidence>
<dbReference type="RefSeq" id="WP_311556491.1">
    <property type="nucleotide sequence ID" value="NZ_JAVREJ010000007.1"/>
</dbReference>
<feature type="binding site" evidence="6">
    <location>
        <begin position="279"/>
        <end position="281"/>
    </location>
    <ligand>
        <name>ATP</name>
        <dbReference type="ChEBI" id="CHEBI:30616"/>
    </ligand>
</feature>
<dbReference type="PANTHER" id="PTHR21060">
    <property type="entry name" value="ACETATE KINASE"/>
    <property type="match status" value="1"/>
</dbReference>
<comment type="pathway">
    <text evidence="6">Metabolic intermediate biosynthesis; acetyl-CoA biosynthesis; acetyl-CoA from acetate: step 1/2.</text>
</comment>
<feature type="binding site" evidence="6">
    <location>
        <position position="15"/>
    </location>
    <ligand>
        <name>ATP</name>
        <dbReference type="ChEBI" id="CHEBI:30616"/>
    </ligand>
</feature>
<accession>A0ABU2NB11</accession>
<dbReference type="Gene3D" id="3.30.420.40">
    <property type="match status" value="2"/>
</dbReference>
<gene>
    <name evidence="6" type="primary">ackA</name>
    <name evidence="8" type="ORF">RM445_13075</name>
</gene>
<feature type="binding site" evidence="6">
    <location>
        <begin position="205"/>
        <end position="209"/>
    </location>
    <ligand>
        <name>ATP</name>
        <dbReference type="ChEBI" id="CHEBI:30616"/>
    </ligand>
</feature>
<evidence type="ECO:0000313" key="8">
    <source>
        <dbReference type="EMBL" id="MDT0350459.1"/>
    </source>
</evidence>
<evidence type="ECO:0000256" key="2">
    <source>
        <dbReference type="ARBA" id="ARBA00022679"/>
    </source>
</evidence>
<dbReference type="HAMAP" id="MF_00020">
    <property type="entry name" value="Acetate_kinase"/>
    <property type="match status" value="1"/>
</dbReference>
<feature type="site" description="Transition state stabilizer" evidence="6">
    <location>
        <position position="177"/>
    </location>
</feature>
<proteinExistence type="inferred from homology"/>
<evidence type="ECO:0000256" key="6">
    <source>
        <dbReference type="HAMAP-Rule" id="MF_00020"/>
    </source>
</evidence>
<evidence type="ECO:0000256" key="5">
    <source>
        <dbReference type="ARBA" id="ARBA00022840"/>
    </source>
</evidence>
<comment type="subunit">
    <text evidence="6">Homodimer.</text>
</comment>
<comment type="subcellular location">
    <subcellularLocation>
        <location evidence="6">Cytoplasm</location>
    </subcellularLocation>
</comment>
<sequence>MIPVLVLNAGSSSLKYQLIDMDDRLVAASGLVERIGEAEGRLVHRASGADELTEEGKIPDHGAALDRVLAAFERTGGLTEAPFAVGHRVVHGGDRFSGPTVVDDDVLAEIRDLVPLAPLHNPANIAGIEVARSRYPDTPQVAVFDTAFHAAMPPHAWRYALPRDLADRLRIRRYGFHGTSHAYVARAAAAHLGRPLEELTLVTLHLGNGCSAAAVAGGRSIDTSMGLTPLGGLVMGTRSGDLDPGIVAHLHREGGLDLDAIDTLLNKESGMRGLAGSNDLREVHARADAGDADAAEALDVFCYRIRCTVGAYAAALGRLDALVFTAGIGENDADVRARVCAGLGVLGVEPDEARNAERSRETRTISADGSAVAVLVVPTDEELEIAEQTLAVVRGAAPM</sequence>
<dbReference type="PRINTS" id="PR00471">
    <property type="entry name" value="ACETATEKNASE"/>
</dbReference>
<dbReference type="EC" id="2.7.2.1" evidence="6"/>
<reference evidence="9" key="1">
    <citation type="submission" date="2023-07" db="EMBL/GenBank/DDBJ databases">
        <title>30 novel species of actinomycetes from the DSMZ collection.</title>
        <authorList>
            <person name="Nouioui I."/>
        </authorList>
    </citation>
    <scope>NUCLEOTIDE SEQUENCE [LARGE SCALE GENOMIC DNA]</scope>
    <source>
        <strain evidence="9">DSM 45834</strain>
    </source>
</reference>
<feature type="binding site" evidence="6">
    <location>
        <position position="88"/>
    </location>
    <ligand>
        <name>substrate</name>
    </ligand>
</feature>
<dbReference type="Proteomes" id="UP001183202">
    <property type="component" value="Unassembled WGS sequence"/>
</dbReference>
<evidence type="ECO:0000256" key="1">
    <source>
        <dbReference type="ARBA" id="ARBA00008748"/>
    </source>
</evidence>
<keyword evidence="2 6" id="KW-0808">Transferase</keyword>
<keyword evidence="6" id="KW-0479">Metal-binding</keyword>
<keyword evidence="6" id="KW-0963">Cytoplasm</keyword>
<dbReference type="InterPro" id="IPR023865">
    <property type="entry name" value="Aliphatic_acid_kinase_CS"/>
</dbReference>
<feature type="binding site" evidence="6">
    <location>
        <position position="381"/>
    </location>
    <ligand>
        <name>Mg(2+)</name>
        <dbReference type="ChEBI" id="CHEBI:18420"/>
    </ligand>
</feature>
<dbReference type="InterPro" id="IPR004372">
    <property type="entry name" value="Ac/propionate_kinase"/>
</dbReference>
<dbReference type="EMBL" id="JAVREJ010000007">
    <property type="protein sequence ID" value="MDT0350459.1"/>
    <property type="molecule type" value="Genomic_DNA"/>
</dbReference>
<comment type="caution">
    <text evidence="8">The sequence shown here is derived from an EMBL/GenBank/DDBJ whole genome shotgun (WGS) entry which is preliminary data.</text>
</comment>
<dbReference type="NCBIfam" id="TIGR00016">
    <property type="entry name" value="ackA"/>
    <property type="match status" value="1"/>
</dbReference>
<organism evidence="8 9">
    <name type="scientific">Pseudonocardia charpentierae</name>
    <dbReference type="NCBI Taxonomy" id="3075545"/>
    <lineage>
        <taxon>Bacteria</taxon>
        <taxon>Bacillati</taxon>
        <taxon>Actinomycetota</taxon>
        <taxon>Actinomycetes</taxon>
        <taxon>Pseudonocardiales</taxon>
        <taxon>Pseudonocardiaceae</taxon>
        <taxon>Pseudonocardia</taxon>
    </lineage>
</organism>
<evidence type="ECO:0000256" key="3">
    <source>
        <dbReference type="ARBA" id="ARBA00022741"/>
    </source>
</evidence>
<protein>
    <recommendedName>
        <fullName evidence="6">Acetate kinase</fullName>
        <ecNumber evidence="6">2.7.2.1</ecNumber>
    </recommendedName>
    <alternativeName>
        <fullName evidence="6">Acetokinase</fullName>
    </alternativeName>
</protein>
<comment type="similarity">
    <text evidence="1 6 7">Belongs to the acetokinase family.</text>
</comment>
<evidence type="ECO:0000256" key="4">
    <source>
        <dbReference type="ARBA" id="ARBA00022777"/>
    </source>
</evidence>